<dbReference type="PROSITE" id="PS50943">
    <property type="entry name" value="HTH_CROC1"/>
    <property type="match status" value="1"/>
</dbReference>
<feature type="domain" description="HTH cro/C1-type" evidence="2">
    <location>
        <begin position="32"/>
        <end position="86"/>
    </location>
</feature>
<dbReference type="EMBL" id="JAGINP010000010">
    <property type="protein sequence ID" value="MBP2293273.1"/>
    <property type="molecule type" value="Genomic_DNA"/>
</dbReference>
<comment type="caution">
    <text evidence="3">The sequence shown here is derived from an EMBL/GenBank/DDBJ whole genome shotgun (WGS) entry which is preliminary data.</text>
</comment>
<dbReference type="PANTHER" id="PTHR46797">
    <property type="entry name" value="HTH-TYPE TRANSCRIPTIONAL REGULATOR"/>
    <property type="match status" value="1"/>
</dbReference>
<gene>
    <name evidence="3" type="ORF">J2851_003056</name>
</gene>
<evidence type="ECO:0000259" key="2">
    <source>
        <dbReference type="PROSITE" id="PS50943"/>
    </source>
</evidence>
<dbReference type="InterPro" id="IPR013096">
    <property type="entry name" value="Cupin_2"/>
</dbReference>
<dbReference type="InterPro" id="IPR014710">
    <property type="entry name" value="RmlC-like_jellyroll"/>
</dbReference>
<dbReference type="CDD" id="cd02209">
    <property type="entry name" value="cupin_XRE_C"/>
    <property type="match status" value="1"/>
</dbReference>
<dbReference type="InterPro" id="IPR050807">
    <property type="entry name" value="TransReg_Diox_bact_type"/>
</dbReference>
<evidence type="ECO:0000313" key="3">
    <source>
        <dbReference type="EMBL" id="MBP2293273.1"/>
    </source>
</evidence>
<dbReference type="PANTHER" id="PTHR46797:SF2">
    <property type="entry name" value="TRANSCRIPTIONAL REGULATOR"/>
    <property type="match status" value="1"/>
</dbReference>
<dbReference type="SUPFAM" id="SSF47413">
    <property type="entry name" value="lambda repressor-like DNA-binding domains"/>
    <property type="match status" value="1"/>
</dbReference>
<dbReference type="Pfam" id="PF07883">
    <property type="entry name" value="Cupin_2"/>
    <property type="match status" value="1"/>
</dbReference>
<name>A0ABS4SMG7_9PROT</name>
<dbReference type="SUPFAM" id="SSF51182">
    <property type="entry name" value="RmlC-like cupins"/>
    <property type="match status" value="1"/>
</dbReference>
<keyword evidence="4" id="KW-1185">Reference proteome</keyword>
<accession>A0ABS4SMG7</accession>
<dbReference type="InterPro" id="IPR011051">
    <property type="entry name" value="RmlC_Cupin_sf"/>
</dbReference>
<organism evidence="3 4">
    <name type="scientific">Azospirillum rugosum</name>
    <dbReference type="NCBI Taxonomy" id="416170"/>
    <lineage>
        <taxon>Bacteria</taxon>
        <taxon>Pseudomonadati</taxon>
        <taxon>Pseudomonadota</taxon>
        <taxon>Alphaproteobacteria</taxon>
        <taxon>Rhodospirillales</taxon>
        <taxon>Azospirillaceae</taxon>
        <taxon>Azospirillum</taxon>
    </lineage>
</organism>
<keyword evidence="1" id="KW-0238">DNA-binding</keyword>
<dbReference type="Gene3D" id="2.60.120.10">
    <property type="entry name" value="Jelly Rolls"/>
    <property type="match status" value="1"/>
</dbReference>
<dbReference type="Gene3D" id="1.10.260.40">
    <property type="entry name" value="lambda repressor-like DNA-binding domains"/>
    <property type="match status" value="1"/>
</dbReference>
<dbReference type="Pfam" id="PF01381">
    <property type="entry name" value="HTH_3"/>
    <property type="match status" value="1"/>
</dbReference>
<reference evidence="3 4" key="1">
    <citation type="submission" date="2021-03" db="EMBL/GenBank/DDBJ databases">
        <title>Genomic Encyclopedia of Type Strains, Phase III (KMG-III): the genomes of soil and plant-associated and newly described type strains.</title>
        <authorList>
            <person name="Whitman W."/>
        </authorList>
    </citation>
    <scope>NUCLEOTIDE SEQUENCE [LARGE SCALE GENOMIC DNA]</scope>
    <source>
        <strain evidence="3 4">IMMIB AFH-6</strain>
    </source>
</reference>
<dbReference type="Proteomes" id="UP000781958">
    <property type="component" value="Unassembled WGS sequence"/>
</dbReference>
<dbReference type="RefSeq" id="WP_209767197.1">
    <property type="nucleotide sequence ID" value="NZ_JAGINP010000010.1"/>
</dbReference>
<dbReference type="CDD" id="cd00093">
    <property type="entry name" value="HTH_XRE"/>
    <property type="match status" value="1"/>
</dbReference>
<evidence type="ECO:0000256" key="1">
    <source>
        <dbReference type="ARBA" id="ARBA00023125"/>
    </source>
</evidence>
<dbReference type="SMART" id="SM00530">
    <property type="entry name" value="HTH_XRE"/>
    <property type="match status" value="1"/>
</dbReference>
<proteinExistence type="predicted"/>
<dbReference type="InterPro" id="IPR001387">
    <property type="entry name" value="Cro/C1-type_HTH"/>
</dbReference>
<protein>
    <submittedName>
        <fullName evidence="3">Transcriptional regulator with XRE-family HTH domain</fullName>
    </submittedName>
</protein>
<dbReference type="InterPro" id="IPR010982">
    <property type="entry name" value="Lambda_DNA-bd_dom_sf"/>
</dbReference>
<evidence type="ECO:0000313" key="4">
    <source>
        <dbReference type="Proteomes" id="UP000781958"/>
    </source>
</evidence>
<sequence>MVDVAGLAALPPHFGDDPDQAGSGHIRIGAKLKQARKAQRLRMRELADRVGCSESLISKIENDRITPSLQMLHKIVTELGTSIGAMFAENKPGNDVVSREGERPIVSVDAIGRQDGQGIRLECLVQNGELLYGSIHIVDPGGSSGGCISHVGEEVGYVLEGEVDMTIGDQTYRLKKGDSFFFPSDKPHGYSNPGKVVARVLWVNTPSTF</sequence>